<dbReference type="PANTHER" id="PTHR42815:SF2">
    <property type="entry name" value="FAD-BINDING, PUTATIVE (AFU_ORTHOLOGUE AFUA_6G07600)-RELATED"/>
    <property type="match status" value="1"/>
</dbReference>
<feature type="domain" description="Pyridoxamine 5'-phosphate oxidase N-terminal" evidence="1">
    <location>
        <begin position="35"/>
        <end position="154"/>
    </location>
</feature>
<dbReference type="InterPro" id="IPR024029">
    <property type="entry name" value="Pyridox_Oxase_FMN-dep"/>
</dbReference>
<evidence type="ECO:0000313" key="2">
    <source>
        <dbReference type="EMBL" id="MEJ8569250.1"/>
    </source>
</evidence>
<name>A0AAW9RK44_9GAMM</name>
<dbReference type="InterPro" id="IPR011576">
    <property type="entry name" value="Pyridox_Oxase_N"/>
</dbReference>
<dbReference type="RefSeq" id="WP_354696575.1">
    <property type="nucleotide sequence ID" value="NZ_JAZHOG010000012.1"/>
</dbReference>
<accession>A0AAW9RK44</accession>
<dbReference type="Gene3D" id="2.30.110.10">
    <property type="entry name" value="Electron Transport, Fmn-binding Protein, Chain A"/>
    <property type="match status" value="1"/>
</dbReference>
<comment type="caution">
    <text evidence="2">The sequence shown here is derived from an EMBL/GenBank/DDBJ whole genome shotgun (WGS) entry which is preliminary data.</text>
</comment>
<dbReference type="Proteomes" id="UP001359886">
    <property type="component" value="Unassembled WGS sequence"/>
</dbReference>
<dbReference type="Pfam" id="PF01243">
    <property type="entry name" value="PNPOx_N"/>
    <property type="match status" value="1"/>
</dbReference>
<sequence length="208" mass="23485">MASESKLVTDSETLREVVGKVFPIARDKVFPSLDKFSRQFLELSPFLCLGTISDRGFCDVSPRGDPPGFVKIIDDKTIAIPERPGNRLADSMHNILSNRTVGIIAFVPGISESLRFGGKASVVRDEKLLAEMRVRGQLPKLAIKVDIEYVFFHCAKALIRSKLWDPDTQVDRDIFPPYGEIIQQQRRPDMAADEVERLVQDDYKNSLY</sequence>
<dbReference type="NCBIfam" id="TIGR04025">
    <property type="entry name" value="PPOX_FMN_DR2398"/>
    <property type="match status" value="1"/>
</dbReference>
<proteinExistence type="predicted"/>
<dbReference type="AlphaFoldDB" id="A0AAW9RK44"/>
<keyword evidence="3" id="KW-1185">Reference proteome</keyword>
<dbReference type="InterPro" id="IPR012349">
    <property type="entry name" value="Split_barrel_FMN-bd"/>
</dbReference>
<dbReference type="EMBL" id="JAZHOG010000012">
    <property type="protein sequence ID" value="MEJ8569250.1"/>
    <property type="molecule type" value="Genomic_DNA"/>
</dbReference>
<gene>
    <name evidence="2" type="ORF">V3330_16585</name>
</gene>
<protein>
    <submittedName>
        <fullName evidence="2">MSMEG_1061 family FMN-dependent PPOX-type flavoprotein</fullName>
    </submittedName>
</protein>
<organism evidence="2 3">
    <name type="scientific">Elongatibacter sediminis</name>
    <dbReference type="NCBI Taxonomy" id="3119006"/>
    <lineage>
        <taxon>Bacteria</taxon>
        <taxon>Pseudomonadati</taxon>
        <taxon>Pseudomonadota</taxon>
        <taxon>Gammaproteobacteria</taxon>
        <taxon>Chromatiales</taxon>
        <taxon>Wenzhouxiangellaceae</taxon>
        <taxon>Elongatibacter</taxon>
    </lineage>
</organism>
<reference evidence="2 3" key="1">
    <citation type="submission" date="2024-02" db="EMBL/GenBank/DDBJ databases">
        <title>A novel Wenzhouxiangellaceae bacterium, isolated from coastal sediments.</title>
        <authorList>
            <person name="Du Z.-J."/>
            <person name="Ye Y.-Q."/>
            <person name="Zhang X.-Y."/>
        </authorList>
    </citation>
    <scope>NUCLEOTIDE SEQUENCE [LARGE SCALE GENOMIC DNA]</scope>
    <source>
        <strain evidence="2 3">CH-27</strain>
    </source>
</reference>
<dbReference type="PANTHER" id="PTHR42815">
    <property type="entry name" value="FAD-BINDING, PUTATIVE (AFU_ORTHOLOGUE AFUA_6G07600)-RELATED"/>
    <property type="match status" value="1"/>
</dbReference>
<evidence type="ECO:0000313" key="3">
    <source>
        <dbReference type="Proteomes" id="UP001359886"/>
    </source>
</evidence>
<evidence type="ECO:0000259" key="1">
    <source>
        <dbReference type="Pfam" id="PF01243"/>
    </source>
</evidence>
<dbReference type="SUPFAM" id="SSF50475">
    <property type="entry name" value="FMN-binding split barrel"/>
    <property type="match status" value="1"/>
</dbReference>